<dbReference type="Proteomes" id="UP000273278">
    <property type="component" value="Chromosome"/>
</dbReference>
<evidence type="ECO:0000256" key="7">
    <source>
        <dbReference type="SAM" id="MobiDB-lite"/>
    </source>
</evidence>
<dbReference type="GeneID" id="41321899"/>
<feature type="compositionally biased region" description="Low complexity" evidence="7">
    <location>
        <begin position="455"/>
        <end position="478"/>
    </location>
</feature>
<evidence type="ECO:0000256" key="1">
    <source>
        <dbReference type="ARBA" id="ARBA00022741"/>
    </source>
</evidence>
<dbReference type="CDD" id="cd00268">
    <property type="entry name" value="DEADc"/>
    <property type="match status" value="1"/>
</dbReference>
<evidence type="ECO:0000256" key="4">
    <source>
        <dbReference type="ARBA" id="ARBA00022840"/>
    </source>
</evidence>
<keyword evidence="4 6" id="KW-0067">ATP-binding</keyword>
<dbReference type="InterPro" id="IPR000629">
    <property type="entry name" value="RNA-helicase_DEAD-box_CS"/>
</dbReference>
<proteinExistence type="inferred from homology"/>
<dbReference type="Pfam" id="PF00270">
    <property type="entry name" value="DEAD"/>
    <property type="match status" value="1"/>
</dbReference>
<feature type="domain" description="DEAD-box RNA helicase Q" evidence="10">
    <location>
        <begin position="4"/>
        <end position="32"/>
    </location>
</feature>
<dbReference type="PANTHER" id="PTHR47959:SF13">
    <property type="entry name" value="ATP-DEPENDENT RNA HELICASE RHLE"/>
    <property type="match status" value="1"/>
</dbReference>
<protein>
    <submittedName>
        <fullName evidence="11">ATP-dependent RNA helicase</fullName>
    </submittedName>
</protein>
<feature type="compositionally biased region" description="Basic and acidic residues" evidence="7">
    <location>
        <begin position="439"/>
        <end position="451"/>
    </location>
</feature>
<evidence type="ECO:0000256" key="6">
    <source>
        <dbReference type="RuleBase" id="RU000492"/>
    </source>
</evidence>
<dbReference type="InterPro" id="IPR014014">
    <property type="entry name" value="RNA_helicase_DEAD_Q_motif"/>
</dbReference>
<dbReference type="RefSeq" id="WP_015505003.1">
    <property type="nucleotide sequence ID" value="NZ_CP017686.1"/>
</dbReference>
<dbReference type="SMART" id="SM00487">
    <property type="entry name" value="DEXDc"/>
    <property type="match status" value="1"/>
</dbReference>
<evidence type="ECO:0000259" key="10">
    <source>
        <dbReference type="PROSITE" id="PS51195"/>
    </source>
</evidence>
<dbReference type="AlphaFoldDB" id="A0A3G3IHD6"/>
<keyword evidence="2 6" id="KW-0378">Hydrolase</keyword>
<gene>
    <name evidence="11" type="ORF">BKD89_05495</name>
</gene>
<sequence>MTEGKFEDLGISEDVLRAVRSIGWTEPTPVQIAAIPVGLEGADLLAQAQTGTGKTGTYGSIILSKTMSGGTDPSALVLVPTRELATQVCDQIDALSQFSGHKCFPVYGGVNIENQVKQLKKGADILVATPGRLKDLLERKEISLSSISIVVLDEADRMLDMGFAPSVNMILSKVPKKRQTMMFSATMEDDIKKLAVKHMINHRELLISKDEPTLDLTAQYFIMTTRESKRDELVHIIEDGYPKMIVFCKTKRKVDYLFRKMKRDEYSVCEIHGDMVQNKREKTLRSFVDGDVEVLIASDVAARGLDIIDVDVVVNYDVPADVESYIHRIGRTGRAGKNGRAITFVTEDDIKMLNAIEKKVGRRIVEIAPTSSQYSEGPKPDETPKARAKQIKQKQAAKKVAAETALKAETVKKEPKQVPVKKKFQEEVPAETSGRTLKGRLDRRNRTKAEIEDGAVAPKKAKPAVSKKQPAQAPAKTPKTQEPKREGQPSNGQRTQYPKPQGIPEHPKPLHSYVKIDKALPPEKDMSFDRIEISIGSDDGVDQQKLVKFVTKTSGIRTQDIGNIHIYENKSRVQVVRWRSQEVVDELFGQTYNGRRVMVYNLSDKQ</sequence>
<dbReference type="OMA" id="TFWNPDY"/>
<dbReference type="InterPro" id="IPR005580">
    <property type="entry name" value="DbpA/CsdA_RNA-bd_dom"/>
</dbReference>
<dbReference type="InterPro" id="IPR012677">
    <property type="entry name" value="Nucleotide-bd_a/b_plait_sf"/>
</dbReference>
<evidence type="ECO:0000256" key="3">
    <source>
        <dbReference type="ARBA" id="ARBA00022806"/>
    </source>
</evidence>
<feature type="short sequence motif" description="Q motif" evidence="5">
    <location>
        <begin position="4"/>
        <end position="32"/>
    </location>
</feature>
<reference evidence="11 12" key="1">
    <citation type="submission" date="2016-10" db="EMBL/GenBank/DDBJ databases">
        <title>Complete genome of the TMA-utilizing, human hosted archaeon Methanomethylophilus alvus Gen. nov, sp. nov., strain Mx-05, derived from a pure culture.</title>
        <authorList>
            <person name="Brugere J.-F."/>
            <person name="Ben Hania W."/>
            <person name="Chaudhary P.P."/>
            <person name="Gaci N."/>
            <person name="Borrel G."/>
            <person name="Cao Van Tuat L."/>
            <person name="Fardeau M.-L."/>
            <person name="Harris H.M.B."/>
            <person name="O'Toole P.W."/>
            <person name="Ollivier B."/>
        </authorList>
    </citation>
    <scope>NUCLEOTIDE SEQUENCE [LARGE SCALE GENOMIC DNA]</scope>
    <source>
        <strain evidence="11 12">Mx-05</strain>
    </source>
</reference>
<dbReference type="Pfam" id="PF03880">
    <property type="entry name" value="DbpA"/>
    <property type="match status" value="1"/>
</dbReference>
<dbReference type="GO" id="GO:0005524">
    <property type="term" value="F:ATP binding"/>
    <property type="evidence" value="ECO:0007669"/>
    <property type="project" value="UniProtKB-KW"/>
</dbReference>
<dbReference type="InterPro" id="IPR011545">
    <property type="entry name" value="DEAD/DEAH_box_helicase_dom"/>
</dbReference>
<dbReference type="EMBL" id="CP017686">
    <property type="protein sequence ID" value="AYQ55255.1"/>
    <property type="molecule type" value="Genomic_DNA"/>
</dbReference>
<dbReference type="GO" id="GO:0005829">
    <property type="term" value="C:cytosol"/>
    <property type="evidence" value="ECO:0007669"/>
    <property type="project" value="TreeGrafter"/>
</dbReference>
<dbReference type="CDD" id="cd18787">
    <property type="entry name" value="SF2_C_DEAD"/>
    <property type="match status" value="1"/>
</dbReference>
<keyword evidence="1 6" id="KW-0547">Nucleotide-binding</keyword>
<feature type="domain" description="Helicase C-terminal" evidence="9">
    <location>
        <begin position="229"/>
        <end position="376"/>
    </location>
</feature>
<dbReference type="PROSITE" id="PS51192">
    <property type="entry name" value="HELICASE_ATP_BIND_1"/>
    <property type="match status" value="1"/>
</dbReference>
<evidence type="ECO:0000313" key="12">
    <source>
        <dbReference type="Proteomes" id="UP000273278"/>
    </source>
</evidence>
<accession>A0A3G3IHD6</accession>
<evidence type="ECO:0000256" key="2">
    <source>
        <dbReference type="ARBA" id="ARBA00022801"/>
    </source>
</evidence>
<dbReference type="InterPro" id="IPR001650">
    <property type="entry name" value="Helicase_C-like"/>
</dbReference>
<feature type="region of interest" description="Disordered" evidence="7">
    <location>
        <begin position="411"/>
        <end position="509"/>
    </location>
</feature>
<dbReference type="SMART" id="SM00490">
    <property type="entry name" value="HELICc"/>
    <property type="match status" value="1"/>
</dbReference>
<dbReference type="InterPro" id="IPR044742">
    <property type="entry name" value="DEAD/DEAH_RhlB"/>
</dbReference>
<feature type="domain" description="Helicase ATP-binding" evidence="8">
    <location>
        <begin position="35"/>
        <end position="205"/>
    </location>
</feature>
<dbReference type="SUPFAM" id="SSF52540">
    <property type="entry name" value="P-loop containing nucleoside triphosphate hydrolases"/>
    <property type="match status" value="1"/>
</dbReference>
<dbReference type="GO" id="GO:0003676">
    <property type="term" value="F:nucleic acid binding"/>
    <property type="evidence" value="ECO:0007669"/>
    <property type="project" value="InterPro"/>
</dbReference>
<dbReference type="PROSITE" id="PS51194">
    <property type="entry name" value="HELICASE_CTER"/>
    <property type="match status" value="1"/>
</dbReference>
<dbReference type="Gene3D" id="3.30.70.330">
    <property type="match status" value="1"/>
</dbReference>
<dbReference type="InterPro" id="IPR014001">
    <property type="entry name" value="Helicase_ATP-bd"/>
</dbReference>
<evidence type="ECO:0000256" key="5">
    <source>
        <dbReference type="PROSITE-ProRule" id="PRU00552"/>
    </source>
</evidence>
<dbReference type="InterPro" id="IPR027417">
    <property type="entry name" value="P-loop_NTPase"/>
</dbReference>
<dbReference type="InterPro" id="IPR050079">
    <property type="entry name" value="DEAD_box_RNA_helicase"/>
</dbReference>
<dbReference type="GO" id="GO:0140097">
    <property type="term" value="F:catalytic activity, acting on DNA"/>
    <property type="evidence" value="ECO:0007669"/>
    <property type="project" value="UniProtKB-ARBA"/>
</dbReference>
<dbReference type="CDD" id="cd12252">
    <property type="entry name" value="RRM_DbpA"/>
    <property type="match status" value="1"/>
</dbReference>
<dbReference type="PROSITE" id="PS51195">
    <property type="entry name" value="Q_MOTIF"/>
    <property type="match status" value="1"/>
</dbReference>
<evidence type="ECO:0000259" key="9">
    <source>
        <dbReference type="PROSITE" id="PS51194"/>
    </source>
</evidence>
<evidence type="ECO:0000259" key="8">
    <source>
        <dbReference type="PROSITE" id="PS51192"/>
    </source>
</evidence>
<dbReference type="GO" id="GO:0003724">
    <property type="term" value="F:RNA helicase activity"/>
    <property type="evidence" value="ECO:0007669"/>
    <property type="project" value="InterPro"/>
</dbReference>
<evidence type="ECO:0000313" key="11">
    <source>
        <dbReference type="EMBL" id="AYQ55255.1"/>
    </source>
</evidence>
<dbReference type="Gene3D" id="3.40.50.300">
    <property type="entry name" value="P-loop containing nucleotide triphosphate hydrolases"/>
    <property type="match status" value="2"/>
</dbReference>
<keyword evidence="3 6" id="KW-0347">Helicase</keyword>
<feature type="compositionally biased region" description="Polar residues" evidence="7">
    <location>
        <begin position="488"/>
        <end position="498"/>
    </location>
</feature>
<dbReference type="Pfam" id="PF00271">
    <property type="entry name" value="Helicase_C"/>
    <property type="match status" value="1"/>
</dbReference>
<name>A0A3G3IHD6_9ARCH</name>
<dbReference type="PANTHER" id="PTHR47959">
    <property type="entry name" value="ATP-DEPENDENT RNA HELICASE RHLE-RELATED"/>
    <property type="match status" value="1"/>
</dbReference>
<dbReference type="GO" id="GO:0016787">
    <property type="term" value="F:hydrolase activity"/>
    <property type="evidence" value="ECO:0007669"/>
    <property type="project" value="UniProtKB-KW"/>
</dbReference>
<comment type="similarity">
    <text evidence="6">Belongs to the DEAD box helicase family.</text>
</comment>
<organism evidence="11 12">
    <name type="scientific">Methanomethylophilus alvi</name>
    <dbReference type="NCBI Taxonomy" id="1291540"/>
    <lineage>
        <taxon>Archaea</taxon>
        <taxon>Methanobacteriati</taxon>
        <taxon>Thermoplasmatota</taxon>
        <taxon>Thermoplasmata</taxon>
        <taxon>Methanomassiliicoccales</taxon>
        <taxon>Methanomethylophilaceae</taxon>
        <taxon>Methanomethylophilus</taxon>
    </lineage>
</organism>
<dbReference type="PROSITE" id="PS00039">
    <property type="entry name" value="DEAD_ATP_HELICASE"/>
    <property type="match status" value="1"/>
</dbReference>